<name>A0AAN6Y358_9PEZI</name>
<feature type="region of interest" description="Disordered" evidence="1">
    <location>
        <begin position="494"/>
        <end position="523"/>
    </location>
</feature>
<accession>A0AAN6Y358</accession>
<keyword evidence="2" id="KW-0472">Membrane</keyword>
<feature type="transmembrane region" description="Helical" evidence="2">
    <location>
        <begin position="20"/>
        <end position="41"/>
    </location>
</feature>
<protein>
    <recommendedName>
        <fullName evidence="5">Modin</fullName>
    </recommendedName>
</protein>
<gene>
    <name evidence="3" type="ORF">QBC37DRAFT_441983</name>
</gene>
<evidence type="ECO:0000313" key="4">
    <source>
        <dbReference type="Proteomes" id="UP001301769"/>
    </source>
</evidence>
<feature type="region of interest" description="Disordered" evidence="1">
    <location>
        <begin position="997"/>
        <end position="1019"/>
    </location>
</feature>
<feature type="region of interest" description="Disordered" evidence="1">
    <location>
        <begin position="1076"/>
        <end position="1240"/>
    </location>
</feature>
<feature type="compositionally biased region" description="Basic residues" evidence="1">
    <location>
        <begin position="1203"/>
        <end position="1218"/>
    </location>
</feature>
<evidence type="ECO:0000313" key="3">
    <source>
        <dbReference type="EMBL" id="KAK4211604.1"/>
    </source>
</evidence>
<dbReference type="EMBL" id="MU858145">
    <property type="protein sequence ID" value="KAK4211604.1"/>
    <property type="molecule type" value="Genomic_DNA"/>
</dbReference>
<evidence type="ECO:0000256" key="1">
    <source>
        <dbReference type="SAM" id="MobiDB-lite"/>
    </source>
</evidence>
<keyword evidence="4" id="KW-1185">Reference proteome</keyword>
<reference evidence="3" key="2">
    <citation type="submission" date="2023-05" db="EMBL/GenBank/DDBJ databases">
        <authorList>
            <consortium name="Lawrence Berkeley National Laboratory"/>
            <person name="Steindorff A."/>
            <person name="Hensen N."/>
            <person name="Bonometti L."/>
            <person name="Westerberg I."/>
            <person name="Brannstrom I.O."/>
            <person name="Guillou S."/>
            <person name="Cros-Aarteil S."/>
            <person name="Calhoun S."/>
            <person name="Haridas S."/>
            <person name="Kuo A."/>
            <person name="Mondo S."/>
            <person name="Pangilinan J."/>
            <person name="Riley R."/>
            <person name="Labutti K."/>
            <person name="Andreopoulos B."/>
            <person name="Lipzen A."/>
            <person name="Chen C."/>
            <person name="Yanf M."/>
            <person name="Daum C."/>
            <person name="Ng V."/>
            <person name="Clum A."/>
            <person name="Ohm R."/>
            <person name="Martin F."/>
            <person name="Silar P."/>
            <person name="Natvig D."/>
            <person name="Lalanne C."/>
            <person name="Gautier V."/>
            <person name="Ament-Velasquez S.L."/>
            <person name="Kruys A."/>
            <person name="Hutchinson M.I."/>
            <person name="Powell A.J."/>
            <person name="Barry K."/>
            <person name="Miller A.N."/>
            <person name="Grigoriev I.V."/>
            <person name="Debuchy R."/>
            <person name="Gladieux P."/>
            <person name="Thoren M.H."/>
            <person name="Johannesson H."/>
        </authorList>
    </citation>
    <scope>NUCLEOTIDE SEQUENCE</scope>
    <source>
        <strain evidence="3">PSN293</strain>
    </source>
</reference>
<feature type="compositionally biased region" description="Basic residues" evidence="1">
    <location>
        <begin position="737"/>
        <end position="746"/>
    </location>
</feature>
<feature type="transmembrane region" description="Helical" evidence="2">
    <location>
        <begin position="953"/>
        <end position="974"/>
    </location>
</feature>
<feature type="region of interest" description="Disordered" evidence="1">
    <location>
        <begin position="700"/>
        <end position="794"/>
    </location>
</feature>
<feature type="compositionally biased region" description="Polar residues" evidence="1">
    <location>
        <begin position="759"/>
        <end position="776"/>
    </location>
</feature>
<feature type="region of interest" description="Disordered" evidence="1">
    <location>
        <begin position="815"/>
        <end position="835"/>
    </location>
</feature>
<proteinExistence type="predicted"/>
<feature type="compositionally biased region" description="Basic and acidic residues" evidence="1">
    <location>
        <begin position="1219"/>
        <end position="1232"/>
    </location>
</feature>
<organism evidence="3 4">
    <name type="scientific">Rhypophila decipiens</name>
    <dbReference type="NCBI Taxonomy" id="261697"/>
    <lineage>
        <taxon>Eukaryota</taxon>
        <taxon>Fungi</taxon>
        <taxon>Dikarya</taxon>
        <taxon>Ascomycota</taxon>
        <taxon>Pezizomycotina</taxon>
        <taxon>Sordariomycetes</taxon>
        <taxon>Sordariomycetidae</taxon>
        <taxon>Sordariales</taxon>
        <taxon>Naviculisporaceae</taxon>
        <taxon>Rhypophila</taxon>
    </lineage>
</organism>
<sequence length="1240" mass="139176">MSDNSTSNNGGGNDGPQNDTVNFVALVVSLVALLGTVAQVLQQYYASAAGYQNCGESVMGEWHKSKKRTFRWSEFRFEVQFESPVIFVCPPTNQRGPVQNQPIRFIRGTQDSLRETRTLLAKDENQRLMALKNNQVHTADNERATWVTLLSHLQTMEQESSDWQLNQLKKFPPPGAAQKLTVTGMDKHTLVVAVQSKKRSWDTMPPDVRKPYATTTMCHLLEIAAMMGIYWKEFDRSKEKYRAEGNGYMLTGSNVHDLGLMFTFRITGKSHFGENRVIPVDEVKEMCCGSASTIFQQTKDSRRLEFPNEDSKDLAFLQLGSLAELAETMVQMECNTNTADYFLRPAPKYTHLFPVPFELLGMLGKTLHIRDSYYRMLPNPTPCHWDKNFFSIRRLLKEFHKRISEVDSDSILYQAGQITELEELSREVVNTIGKDTKDAKVSGYSVFLLNTLHDALDKCDQYLCANERNRDLVQMVLREHFQEVLRMINDEEEDKGLADNASRKGDAESENKRATRFGELSSANPEERQHKFMDIYFYVVLDQVRERAVHSFLKRQGSTTYAPSIYAREDTPDHMAVTPSLQSVHTGTRAASAPSSPTLTATRPVSPPARLGIWCTLVFRMLCWLLLHDFHKKDLNMPVTEIITIVNNSGKIISTGKQLVGIFKEAQATYREKREEARIQRGIQRAKTFDVTPRTIHEIKEEKSVYEDDRRTVRSGPGRRRSHDDGDDTRSSASSRYTHRSRRTHRPPSPDQPSRPMLTASNLKTHSEVSATSPSTAPKAYRSPYAESSPRDMQLSRPTLVHAATMPLPRPIPVPAPTPSSAPVALTTSRSETSIPKKKKEIDMNLAYGDVPPDLAERHDLDPKHSEETGDATENQALGLIEKIESFLEEAHCVHHTANSMINKLQEKPEAAAAVALSLAELSTLLGKMSPAFLGLVKGGSPAIFALLSSPQFLIGTSVVAGIVVVMFGGWKIIKRIGEVNAAKALETPFEMQPMAAAGAPSAAPSAAPPTGFPAPPQTEASYDEALVLEEELSTIESWRRGISPYGEDEAADVELMSREAERALREQYYFEENEGADSLVDPDDSISRVGYKHHRRPKSHRSGHTHRSSGSRRHREEGDVEVPERKSSKAYHKEGSSSGRSHHSHRSHRDRGEGESEVAESVRSHRSHRSSRSTRTMKTIEDSPREEDGDGEGSFTMDVALRPKKANMLRMLFKRKKDRDEKEKAGKESSKRTVVSVMV</sequence>
<feature type="compositionally biased region" description="Basic and acidic residues" evidence="1">
    <location>
        <begin position="1115"/>
        <end position="1136"/>
    </location>
</feature>
<feature type="compositionally biased region" description="Basic and acidic residues" evidence="1">
    <location>
        <begin position="700"/>
        <end position="712"/>
    </location>
</feature>
<feature type="compositionally biased region" description="Basic residues" evidence="1">
    <location>
        <begin position="1091"/>
        <end position="1114"/>
    </location>
</feature>
<evidence type="ECO:0000256" key="2">
    <source>
        <dbReference type="SAM" id="Phobius"/>
    </source>
</evidence>
<evidence type="ECO:0008006" key="5">
    <source>
        <dbReference type="Google" id="ProtNLM"/>
    </source>
</evidence>
<dbReference type="Proteomes" id="UP001301769">
    <property type="component" value="Unassembled WGS sequence"/>
</dbReference>
<keyword evidence="2" id="KW-1133">Transmembrane helix</keyword>
<feature type="compositionally biased region" description="Acidic residues" evidence="1">
    <location>
        <begin position="1076"/>
        <end position="1085"/>
    </location>
</feature>
<reference evidence="3" key="1">
    <citation type="journal article" date="2023" name="Mol. Phylogenet. Evol.">
        <title>Genome-scale phylogeny and comparative genomics of the fungal order Sordariales.</title>
        <authorList>
            <person name="Hensen N."/>
            <person name="Bonometti L."/>
            <person name="Westerberg I."/>
            <person name="Brannstrom I.O."/>
            <person name="Guillou S."/>
            <person name="Cros-Aarteil S."/>
            <person name="Calhoun S."/>
            <person name="Haridas S."/>
            <person name="Kuo A."/>
            <person name="Mondo S."/>
            <person name="Pangilinan J."/>
            <person name="Riley R."/>
            <person name="LaButti K."/>
            <person name="Andreopoulos B."/>
            <person name="Lipzen A."/>
            <person name="Chen C."/>
            <person name="Yan M."/>
            <person name="Daum C."/>
            <person name="Ng V."/>
            <person name="Clum A."/>
            <person name="Steindorff A."/>
            <person name="Ohm R.A."/>
            <person name="Martin F."/>
            <person name="Silar P."/>
            <person name="Natvig D.O."/>
            <person name="Lalanne C."/>
            <person name="Gautier V."/>
            <person name="Ament-Velasquez S.L."/>
            <person name="Kruys A."/>
            <person name="Hutchinson M.I."/>
            <person name="Powell A.J."/>
            <person name="Barry K."/>
            <person name="Miller A.N."/>
            <person name="Grigoriev I.V."/>
            <person name="Debuchy R."/>
            <person name="Gladieux P."/>
            <person name="Hiltunen Thoren M."/>
            <person name="Johannesson H."/>
        </authorList>
    </citation>
    <scope>NUCLEOTIDE SEQUENCE</scope>
    <source>
        <strain evidence="3">PSN293</strain>
    </source>
</reference>
<dbReference type="AlphaFoldDB" id="A0AAN6Y358"/>
<feature type="compositionally biased region" description="Pro residues" evidence="1">
    <location>
        <begin position="1007"/>
        <end position="1017"/>
    </location>
</feature>
<feature type="compositionally biased region" description="Basic and acidic residues" evidence="1">
    <location>
        <begin position="495"/>
        <end position="513"/>
    </location>
</feature>
<feature type="compositionally biased region" description="Low complexity" evidence="1">
    <location>
        <begin position="997"/>
        <end position="1006"/>
    </location>
</feature>
<keyword evidence="2" id="KW-0812">Transmembrane</keyword>
<feature type="compositionally biased region" description="Basic residues" evidence="1">
    <location>
        <begin position="1141"/>
        <end position="1150"/>
    </location>
</feature>
<comment type="caution">
    <text evidence="3">The sequence shown here is derived from an EMBL/GenBank/DDBJ whole genome shotgun (WGS) entry which is preliminary data.</text>
</comment>